<dbReference type="EMBL" id="AJYK02000024">
    <property type="protein sequence ID" value="OEF28169.1"/>
    <property type="molecule type" value="Genomic_DNA"/>
</dbReference>
<dbReference type="Pfam" id="PF00126">
    <property type="entry name" value="HTH_1"/>
    <property type="match status" value="1"/>
</dbReference>
<dbReference type="InterPro" id="IPR000847">
    <property type="entry name" value="LysR_HTH_N"/>
</dbReference>
<dbReference type="GO" id="GO:0003677">
    <property type="term" value="F:DNA binding"/>
    <property type="evidence" value="ECO:0007669"/>
    <property type="project" value="UniProtKB-KW"/>
</dbReference>
<dbReference type="Proteomes" id="UP000094070">
    <property type="component" value="Unassembled WGS sequence"/>
</dbReference>
<sequence length="285" mass="31199">MLSLDIESVKAFLAIHELKSFTLAADKLGTTQGTLSVKLKRLEDKLNVKLLDRTPRKIKLSSTGEAFLPYAIKLVEANDQAVSSLVLAKKQFKLGVGCHVFGPEIEKVLSELNTIEPLLQVELSIDSSRVLLENCNSGLLNAIIIRSDDGRIDGEALCPEHFGWYATPSFTFNRHEPLPIAVLKEDCGLRNVAAQTLNKTSIKWVESFVGNNITAITSAISAGLAIGIYPKRSAPSGLIDITDKYNLPAIPPSSVLIYASYADKNTRDIMKIITDIFSKQIQGEM</sequence>
<evidence type="ECO:0000313" key="7">
    <source>
        <dbReference type="Proteomes" id="UP000094070"/>
    </source>
</evidence>
<keyword evidence="4" id="KW-0804">Transcription</keyword>
<evidence type="ECO:0000256" key="2">
    <source>
        <dbReference type="ARBA" id="ARBA00023015"/>
    </source>
</evidence>
<dbReference type="InterPro" id="IPR050176">
    <property type="entry name" value="LTTR"/>
</dbReference>
<dbReference type="AlphaFoldDB" id="A0A1E5E4W4"/>
<keyword evidence="3" id="KW-0238">DNA-binding</keyword>
<dbReference type="Gene3D" id="3.40.190.10">
    <property type="entry name" value="Periplasmic binding protein-like II"/>
    <property type="match status" value="2"/>
</dbReference>
<dbReference type="PROSITE" id="PS50931">
    <property type="entry name" value="HTH_LYSR"/>
    <property type="match status" value="1"/>
</dbReference>
<evidence type="ECO:0000256" key="1">
    <source>
        <dbReference type="ARBA" id="ARBA00009437"/>
    </source>
</evidence>
<gene>
    <name evidence="6" type="ORF">A1QC_05880</name>
</gene>
<protein>
    <submittedName>
        <fullName evidence="6">LysR family transcriptional regulator</fullName>
    </submittedName>
</protein>
<dbReference type="InterPro" id="IPR036390">
    <property type="entry name" value="WH_DNA-bd_sf"/>
</dbReference>
<dbReference type="Gene3D" id="1.10.10.10">
    <property type="entry name" value="Winged helix-like DNA-binding domain superfamily/Winged helix DNA-binding domain"/>
    <property type="match status" value="1"/>
</dbReference>
<dbReference type="PANTHER" id="PTHR30579:SF7">
    <property type="entry name" value="HTH-TYPE TRANSCRIPTIONAL REGULATOR LRHA-RELATED"/>
    <property type="match status" value="1"/>
</dbReference>
<dbReference type="Pfam" id="PF03466">
    <property type="entry name" value="LysR_substrate"/>
    <property type="match status" value="1"/>
</dbReference>
<dbReference type="OrthoDB" id="570111at2"/>
<comment type="similarity">
    <text evidence="1">Belongs to the LysR transcriptional regulatory family.</text>
</comment>
<evidence type="ECO:0000256" key="3">
    <source>
        <dbReference type="ARBA" id="ARBA00023125"/>
    </source>
</evidence>
<dbReference type="InterPro" id="IPR005119">
    <property type="entry name" value="LysR_subst-bd"/>
</dbReference>
<dbReference type="PANTHER" id="PTHR30579">
    <property type="entry name" value="TRANSCRIPTIONAL REGULATOR"/>
    <property type="match status" value="1"/>
</dbReference>
<comment type="caution">
    <text evidence="6">The sequence shown here is derived from an EMBL/GenBank/DDBJ whole genome shotgun (WGS) entry which is preliminary data.</text>
</comment>
<name>A0A1E5E4W4_9VIBR</name>
<evidence type="ECO:0000313" key="6">
    <source>
        <dbReference type="EMBL" id="OEF28169.1"/>
    </source>
</evidence>
<dbReference type="InterPro" id="IPR036388">
    <property type="entry name" value="WH-like_DNA-bd_sf"/>
</dbReference>
<dbReference type="PRINTS" id="PR00039">
    <property type="entry name" value="HTHLYSR"/>
</dbReference>
<dbReference type="FunFam" id="1.10.10.10:FF:000001">
    <property type="entry name" value="LysR family transcriptional regulator"/>
    <property type="match status" value="1"/>
</dbReference>
<reference evidence="6 7" key="1">
    <citation type="journal article" date="2012" name="Science">
        <title>Ecological populations of bacteria act as socially cohesive units of antibiotic production and resistance.</title>
        <authorList>
            <person name="Cordero O.X."/>
            <person name="Wildschutte H."/>
            <person name="Kirkup B."/>
            <person name="Proehl S."/>
            <person name="Ngo L."/>
            <person name="Hussain F."/>
            <person name="Le Roux F."/>
            <person name="Mincer T."/>
            <person name="Polz M.F."/>
        </authorList>
    </citation>
    <scope>NUCLEOTIDE SEQUENCE [LARGE SCALE GENOMIC DNA]</scope>
    <source>
        <strain evidence="6 7">1S-45</strain>
    </source>
</reference>
<accession>A0A1E5E4W4</accession>
<evidence type="ECO:0000256" key="4">
    <source>
        <dbReference type="ARBA" id="ARBA00023163"/>
    </source>
</evidence>
<dbReference type="eggNOG" id="COG0583">
    <property type="taxonomic scope" value="Bacteria"/>
</dbReference>
<dbReference type="GO" id="GO:0003700">
    <property type="term" value="F:DNA-binding transcription factor activity"/>
    <property type="evidence" value="ECO:0007669"/>
    <property type="project" value="InterPro"/>
</dbReference>
<keyword evidence="7" id="KW-1185">Reference proteome</keyword>
<evidence type="ECO:0000259" key="5">
    <source>
        <dbReference type="PROSITE" id="PS50931"/>
    </source>
</evidence>
<organism evidence="6 7">
    <name type="scientific">Vibrio rumoiensis 1S-45</name>
    <dbReference type="NCBI Taxonomy" id="1188252"/>
    <lineage>
        <taxon>Bacteria</taxon>
        <taxon>Pseudomonadati</taxon>
        <taxon>Pseudomonadota</taxon>
        <taxon>Gammaproteobacteria</taxon>
        <taxon>Vibrionales</taxon>
        <taxon>Vibrionaceae</taxon>
        <taxon>Vibrio</taxon>
    </lineage>
</organism>
<dbReference type="STRING" id="1188252.A1QC_05880"/>
<dbReference type="RefSeq" id="WP_017025499.1">
    <property type="nucleotide sequence ID" value="NZ_AJYK02000024.1"/>
</dbReference>
<dbReference type="SUPFAM" id="SSF53850">
    <property type="entry name" value="Periplasmic binding protein-like II"/>
    <property type="match status" value="1"/>
</dbReference>
<keyword evidence="2" id="KW-0805">Transcription regulation</keyword>
<proteinExistence type="inferred from homology"/>
<feature type="domain" description="HTH lysR-type" evidence="5">
    <location>
        <begin position="4"/>
        <end position="61"/>
    </location>
</feature>
<dbReference type="SUPFAM" id="SSF46785">
    <property type="entry name" value="Winged helix' DNA-binding domain"/>
    <property type="match status" value="1"/>
</dbReference>